<evidence type="ECO:0000256" key="12">
    <source>
        <dbReference type="HAMAP-Rule" id="MF_00303"/>
    </source>
</evidence>
<feature type="domain" description="PPIase FKBP-type" evidence="15">
    <location>
        <begin position="164"/>
        <end position="246"/>
    </location>
</feature>
<evidence type="ECO:0000256" key="14">
    <source>
        <dbReference type="RuleBase" id="RU003914"/>
    </source>
</evidence>
<evidence type="ECO:0000256" key="8">
    <source>
        <dbReference type="ARBA" id="ARBA00023235"/>
    </source>
</evidence>
<dbReference type="PANTHER" id="PTHR30560">
    <property type="entry name" value="TRIGGER FACTOR CHAPERONE AND PEPTIDYL-PROLYL CIS/TRANS ISOMERASE"/>
    <property type="match status" value="1"/>
</dbReference>
<dbReference type="GO" id="GO:0044183">
    <property type="term" value="F:protein folding chaperone"/>
    <property type="evidence" value="ECO:0007669"/>
    <property type="project" value="TreeGrafter"/>
</dbReference>
<dbReference type="EMBL" id="CP020991">
    <property type="protein sequence ID" value="AUO18541.1"/>
    <property type="molecule type" value="Genomic_DNA"/>
</dbReference>
<evidence type="ECO:0000256" key="11">
    <source>
        <dbReference type="ARBA" id="ARBA00029986"/>
    </source>
</evidence>
<dbReference type="InterPro" id="IPR008880">
    <property type="entry name" value="Trigger_fac_C"/>
</dbReference>
<dbReference type="GO" id="GO:0051301">
    <property type="term" value="P:cell division"/>
    <property type="evidence" value="ECO:0007669"/>
    <property type="project" value="UniProtKB-KW"/>
</dbReference>
<dbReference type="InterPro" id="IPR008881">
    <property type="entry name" value="Trigger_fac_ribosome-bd_bac"/>
</dbReference>
<dbReference type="HAMAP" id="MF_00303">
    <property type="entry name" value="Trigger_factor_Tig"/>
    <property type="match status" value="1"/>
</dbReference>
<evidence type="ECO:0000313" key="17">
    <source>
        <dbReference type="Proteomes" id="UP000235589"/>
    </source>
</evidence>
<evidence type="ECO:0000256" key="4">
    <source>
        <dbReference type="ARBA" id="ARBA00016902"/>
    </source>
</evidence>
<protein>
    <recommendedName>
        <fullName evidence="4 12">Trigger factor</fullName>
        <shortName evidence="12">TF</shortName>
        <ecNumber evidence="3 12">5.2.1.8</ecNumber>
    </recommendedName>
    <alternativeName>
        <fullName evidence="11 12">PPIase</fullName>
    </alternativeName>
</protein>
<dbReference type="Pfam" id="PF00254">
    <property type="entry name" value="FKBP_C"/>
    <property type="match status" value="1"/>
</dbReference>
<evidence type="ECO:0000256" key="5">
    <source>
        <dbReference type="ARBA" id="ARBA00022618"/>
    </source>
</evidence>
<dbReference type="PANTHER" id="PTHR30560:SF3">
    <property type="entry name" value="TRIGGER FACTOR-LIKE PROTEIN TIG, CHLOROPLASTIC"/>
    <property type="match status" value="1"/>
</dbReference>
<dbReference type="Gene3D" id="3.10.50.40">
    <property type="match status" value="1"/>
</dbReference>
<comment type="function">
    <text evidence="10 12">Involved in protein export. Acts as a chaperone by maintaining the newly synthesized protein in an open conformation. Functions as a peptidyl-prolyl cis-trans isomerase.</text>
</comment>
<keyword evidence="12" id="KW-0963">Cytoplasm</keyword>
<keyword evidence="6 12" id="KW-0697">Rotamase</keyword>
<dbReference type="PIRSF" id="PIRSF003095">
    <property type="entry name" value="Trigger_factor"/>
    <property type="match status" value="1"/>
</dbReference>
<sequence length="426" mass="48480">MGNVEKTDKNIVSFEFSVSPEEFEKAVQKAYKKNVKKINMPGFRKGKAPRIIIEKAYGKEVFYEDAINFVLPDAYDKAVEENGISPVAQPEVDLKSEKIEPDKEIIFTAKVVVKPEFELGEYKGVKAEKAVYETTDENVNEEIEKLRERNSRLVPVEDRAVQADDIANINFEGFVDDVAFEGGKGENFDLTIGSGQFIPGFEDQLLGKNVGDDVEVKVTFPDEYHAEDLAGKDAVFKVKINSLKVKELPEADDDFAMDVSEFDTLDEYKADIKAKLEKANEDKAKHETEQNVIDAVCANTEIDIPDEMIDSQIDSMIRDMDMQMRYQGIDLNTYMQYTGQTMDTIREQYKPEAEKRVKTTLVLEKVSEVEKIEPTDEDVENEYQKISEENGMKIDDIKKYIKEDDVKARIKAEKAINLLVESADFE</sequence>
<dbReference type="GO" id="GO:0003755">
    <property type="term" value="F:peptidyl-prolyl cis-trans isomerase activity"/>
    <property type="evidence" value="ECO:0007669"/>
    <property type="project" value="UniProtKB-UniRule"/>
</dbReference>
<comment type="subcellular location">
    <subcellularLocation>
        <location evidence="12">Cytoplasm</location>
    </subcellularLocation>
    <text evidence="12">About half TF is bound to the ribosome near the polypeptide exit tunnel while the other half is free in the cytoplasm.</text>
</comment>
<dbReference type="GO" id="GO:0043022">
    <property type="term" value="F:ribosome binding"/>
    <property type="evidence" value="ECO:0007669"/>
    <property type="project" value="TreeGrafter"/>
</dbReference>
<keyword evidence="17" id="KW-1185">Reference proteome</keyword>
<dbReference type="InterPro" id="IPR027304">
    <property type="entry name" value="Trigger_fact/SurA_dom_sf"/>
</dbReference>
<keyword evidence="8 12" id="KW-0413">Isomerase</keyword>
<evidence type="ECO:0000256" key="10">
    <source>
        <dbReference type="ARBA" id="ARBA00024849"/>
    </source>
</evidence>
<dbReference type="GO" id="GO:0043335">
    <property type="term" value="P:protein unfolding"/>
    <property type="evidence" value="ECO:0007669"/>
    <property type="project" value="TreeGrafter"/>
</dbReference>
<dbReference type="KEGG" id="mpec:B9O19_00357"/>
<name>A0A2K9NZT3_9FIRM</name>
<gene>
    <name evidence="12 16" type="primary">tig</name>
    <name evidence="16" type="ORF">B9O19_00357</name>
</gene>
<reference evidence="16 17" key="1">
    <citation type="submission" date="2017-04" db="EMBL/GenBank/DDBJ databases">
        <title>Monoglobus pectinilyticus 14 draft genome.</title>
        <authorList>
            <person name="Kim C."/>
            <person name="Rosendale D.I."/>
            <person name="Kelly W.J."/>
            <person name="Tannock G.W."/>
            <person name="Patchett M.L."/>
            <person name="Jordens J.Z."/>
        </authorList>
    </citation>
    <scope>NUCLEOTIDE SEQUENCE [LARGE SCALE GENOMIC DNA]</scope>
    <source>
        <strain evidence="16 17">14</strain>
    </source>
</reference>
<dbReference type="Gene3D" id="1.10.3120.10">
    <property type="entry name" value="Trigger factor, C-terminal domain"/>
    <property type="match status" value="1"/>
</dbReference>
<evidence type="ECO:0000256" key="13">
    <source>
        <dbReference type="PROSITE-ProRule" id="PRU00277"/>
    </source>
</evidence>
<comment type="catalytic activity">
    <reaction evidence="1 12 13">
        <text>[protein]-peptidylproline (omega=180) = [protein]-peptidylproline (omega=0)</text>
        <dbReference type="Rhea" id="RHEA:16237"/>
        <dbReference type="Rhea" id="RHEA-COMP:10747"/>
        <dbReference type="Rhea" id="RHEA-COMP:10748"/>
        <dbReference type="ChEBI" id="CHEBI:83833"/>
        <dbReference type="ChEBI" id="CHEBI:83834"/>
        <dbReference type="EC" id="5.2.1.8"/>
    </reaction>
</comment>
<dbReference type="SUPFAM" id="SSF54534">
    <property type="entry name" value="FKBP-like"/>
    <property type="match status" value="1"/>
</dbReference>
<evidence type="ECO:0000259" key="15">
    <source>
        <dbReference type="PROSITE" id="PS50059"/>
    </source>
</evidence>
<dbReference type="InterPro" id="IPR046357">
    <property type="entry name" value="PPIase_dom_sf"/>
</dbReference>
<dbReference type="FunFam" id="3.10.50.40:FF:000001">
    <property type="entry name" value="Trigger factor"/>
    <property type="match status" value="1"/>
</dbReference>
<dbReference type="OrthoDB" id="9767721at2"/>
<dbReference type="GO" id="GO:0005737">
    <property type="term" value="C:cytoplasm"/>
    <property type="evidence" value="ECO:0007669"/>
    <property type="project" value="UniProtKB-SubCell"/>
</dbReference>
<organism evidence="16 17">
    <name type="scientific">Monoglobus pectinilyticus</name>
    <dbReference type="NCBI Taxonomy" id="1981510"/>
    <lineage>
        <taxon>Bacteria</taxon>
        <taxon>Bacillati</taxon>
        <taxon>Bacillota</taxon>
        <taxon>Clostridia</taxon>
        <taxon>Monoglobales</taxon>
        <taxon>Monoglobaceae</taxon>
        <taxon>Monoglobus</taxon>
    </lineage>
</organism>
<dbReference type="Pfam" id="PF05698">
    <property type="entry name" value="Trigger_C"/>
    <property type="match status" value="1"/>
</dbReference>
<evidence type="ECO:0000256" key="9">
    <source>
        <dbReference type="ARBA" id="ARBA00023306"/>
    </source>
</evidence>
<comment type="domain">
    <text evidence="12">Consists of 3 domains; the N-terminus binds the ribosome, the middle domain has PPIase activity, while the C-terminus has intrinsic chaperone activity on its own.</text>
</comment>
<dbReference type="SUPFAM" id="SSF102735">
    <property type="entry name" value="Trigger factor ribosome-binding domain"/>
    <property type="match status" value="1"/>
</dbReference>
<evidence type="ECO:0000256" key="6">
    <source>
        <dbReference type="ARBA" id="ARBA00023110"/>
    </source>
</evidence>
<dbReference type="Proteomes" id="UP000235589">
    <property type="component" value="Chromosome"/>
</dbReference>
<evidence type="ECO:0000256" key="3">
    <source>
        <dbReference type="ARBA" id="ARBA00013194"/>
    </source>
</evidence>
<dbReference type="AlphaFoldDB" id="A0A2K9NZT3"/>
<evidence type="ECO:0000313" key="16">
    <source>
        <dbReference type="EMBL" id="AUO18541.1"/>
    </source>
</evidence>
<dbReference type="PROSITE" id="PS50059">
    <property type="entry name" value="FKBP_PPIASE"/>
    <property type="match status" value="1"/>
</dbReference>
<proteinExistence type="inferred from homology"/>
<dbReference type="EC" id="5.2.1.8" evidence="3 12"/>
<evidence type="ECO:0000256" key="7">
    <source>
        <dbReference type="ARBA" id="ARBA00023186"/>
    </source>
</evidence>
<evidence type="ECO:0000256" key="2">
    <source>
        <dbReference type="ARBA" id="ARBA00005464"/>
    </source>
</evidence>
<keyword evidence="7 12" id="KW-0143">Chaperone</keyword>
<dbReference type="NCBIfam" id="TIGR00115">
    <property type="entry name" value="tig"/>
    <property type="match status" value="1"/>
</dbReference>
<evidence type="ECO:0000256" key="1">
    <source>
        <dbReference type="ARBA" id="ARBA00000971"/>
    </source>
</evidence>
<dbReference type="InterPro" id="IPR037041">
    <property type="entry name" value="Trigger_fac_C_sf"/>
</dbReference>
<dbReference type="GO" id="GO:0051083">
    <property type="term" value="P:'de novo' cotranslational protein folding"/>
    <property type="evidence" value="ECO:0007669"/>
    <property type="project" value="TreeGrafter"/>
</dbReference>
<dbReference type="InterPro" id="IPR005215">
    <property type="entry name" value="Trig_fac"/>
</dbReference>
<dbReference type="GO" id="GO:0015031">
    <property type="term" value="P:protein transport"/>
    <property type="evidence" value="ECO:0007669"/>
    <property type="project" value="UniProtKB-UniRule"/>
</dbReference>
<dbReference type="Pfam" id="PF05697">
    <property type="entry name" value="Trigger_N"/>
    <property type="match status" value="1"/>
</dbReference>
<comment type="similarity">
    <text evidence="2 12 14">Belongs to the FKBP-type PPIase family. Tig subfamily.</text>
</comment>
<dbReference type="InterPro" id="IPR001179">
    <property type="entry name" value="PPIase_FKBP_dom"/>
</dbReference>
<keyword evidence="5 12" id="KW-0132">Cell division</keyword>
<dbReference type="SUPFAM" id="SSF109998">
    <property type="entry name" value="Triger factor/SurA peptide-binding domain-like"/>
    <property type="match status" value="1"/>
</dbReference>
<accession>A0A2K9NZT3</accession>
<dbReference type="GeneID" id="98061786"/>
<dbReference type="Gene3D" id="3.30.70.1050">
    <property type="entry name" value="Trigger factor ribosome-binding domain"/>
    <property type="match status" value="1"/>
</dbReference>
<keyword evidence="9 12" id="KW-0131">Cell cycle</keyword>
<dbReference type="InterPro" id="IPR036611">
    <property type="entry name" value="Trigger_fac_ribosome-bd_sf"/>
</dbReference>
<dbReference type="RefSeq" id="WP_102364835.1">
    <property type="nucleotide sequence ID" value="NZ_CP020991.1"/>
</dbReference>